<feature type="region of interest" description="Disordered" evidence="3">
    <location>
        <begin position="100"/>
        <end position="130"/>
    </location>
</feature>
<keyword evidence="1" id="KW-0489">Methyltransferase</keyword>
<dbReference type="GO" id="GO:0032981">
    <property type="term" value="P:mitochondrial respiratory chain complex I assembly"/>
    <property type="evidence" value="ECO:0007669"/>
    <property type="project" value="TreeGrafter"/>
</dbReference>
<evidence type="ECO:0000313" key="4">
    <source>
        <dbReference type="EMBL" id="GIY27408.1"/>
    </source>
</evidence>
<keyword evidence="5" id="KW-1185">Reference proteome</keyword>
<dbReference type="PANTHER" id="PTHR13090">
    <property type="entry name" value="ARGININE-HYDROXYLASE NDUFAF5, MITOCHONDRIAL"/>
    <property type="match status" value="1"/>
</dbReference>
<dbReference type="Proteomes" id="UP001054837">
    <property type="component" value="Unassembled WGS sequence"/>
</dbReference>
<evidence type="ECO:0000256" key="2">
    <source>
        <dbReference type="ARBA" id="ARBA00022679"/>
    </source>
</evidence>
<dbReference type="EMBL" id="BPLQ01007050">
    <property type="protein sequence ID" value="GIY27408.1"/>
    <property type="molecule type" value="Genomic_DNA"/>
</dbReference>
<reference evidence="4 5" key="1">
    <citation type="submission" date="2021-06" db="EMBL/GenBank/DDBJ databases">
        <title>Caerostris darwini draft genome.</title>
        <authorList>
            <person name="Kono N."/>
            <person name="Arakawa K."/>
        </authorList>
    </citation>
    <scope>NUCLEOTIDE SEQUENCE [LARGE SCALE GENOMIC DNA]</scope>
</reference>
<feature type="compositionally biased region" description="Basic and acidic residues" evidence="3">
    <location>
        <begin position="121"/>
        <end position="130"/>
    </location>
</feature>
<dbReference type="InterPro" id="IPR050602">
    <property type="entry name" value="Malonyl-ACP_OMT"/>
</dbReference>
<dbReference type="AlphaFoldDB" id="A0AAV4S5V0"/>
<dbReference type="GO" id="GO:0008168">
    <property type="term" value="F:methyltransferase activity"/>
    <property type="evidence" value="ECO:0007669"/>
    <property type="project" value="UniProtKB-KW"/>
</dbReference>
<keyword evidence="2" id="KW-0808">Transferase</keyword>
<protein>
    <submittedName>
        <fullName evidence="4">Arginine-hydroxylase NDUFAF5, mitochondrial</fullName>
    </submittedName>
</protein>
<name>A0AAV4S5V0_9ARAC</name>
<organism evidence="4 5">
    <name type="scientific">Caerostris darwini</name>
    <dbReference type="NCBI Taxonomy" id="1538125"/>
    <lineage>
        <taxon>Eukaryota</taxon>
        <taxon>Metazoa</taxon>
        <taxon>Ecdysozoa</taxon>
        <taxon>Arthropoda</taxon>
        <taxon>Chelicerata</taxon>
        <taxon>Arachnida</taxon>
        <taxon>Araneae</taxon>
        <taxon>Araneomorphae</taxon>
        <taxon>Entelegynae</taxon>
        <taxon>Araneoidea</taxon>
        <taxon>Araneidae</taxon>
        <taxon>Caerostris</taxon>
    </lineage>
</organism>
<comment type="caution">
    <text evidence="4">The sequence shown here is derived from an EMBL/GenBank/DDBJ whole genome shotgun (WGS) entry which is preliminary data.</text>
</comment>
<dbReference type="PANTHER" id="PTHR13090:SF1">
    <property type="entry name" value="ARGININE-HYDROXYLASE NDUFAF5, MITOCHONDRIAL"/>
    <property type="match status" value="1"/>
</dbReference>
<gene>
    <name evidence="4" type="primary">ndufaf5</name>
    <name evidence="4" type="ORF">CDAR_52481</name>
</gene>
<dbReference type="GO" id="GO:0032259">
    <property type="term" value="P:methylation"/>
    <property type="evidence" value="ECO:0007669"/>
    <property type="project" value="UniProtKB-KW"/>
</dbReference>
<dbReference type="GO" id="GO:0005739">
    <property type="term" value="C:mitochondrion"/>
    <property type="evidence" value="ECO:0007669"/>
    <property type="project" value="TreeGrafter"/>
</dbReference>
<evidence type="ECO:0000256" key="1">
    <source>
        <dbReference type="ARBA" id="ARBA00022603"/>
    </source>
</evidence>
<evidence type="ECO:0000256" key="3">
    <source>
        <dbReference type="SAM" id="MobiDB-lite"/>
    </source>
</evidence>
<sequence length="130" mass="14566">MARLRVTNEPNRTGLVSRISLVTKSKNHLLVGSYLEKLVCWALVCRGMGETNVAWNRKIGIQRDSLLAASAIYTEMYGNEDKTIPATFEIINLIGWKPHESQAKPAKRGSGKISMKSISNLEKEKTEFTE</sequence>
<proteinExistence type="predicted"/>
<accession>A0AAV4S5V0</accession>
<evidence type="ECO:0000313" key="5">
    <source>
        <dbReference type="Proteomes" id="UP001054837"/>
    </source>
</evidence>